<dbReference type="InterPro" id="IPR029063">
    <property type="entry name" value="SAM-dependent_MTases_sf"/>
</dbReference>
<dbReference type="Pfam" id="PF13649">
    <property type="entry name" value="Methyltransf_25"/>
    <property type="match status" value="1"/>
</dbReference>
<evidence type="ECO:0000256" key="1">
    <source>
        <dbReference type="ARBA" id="ARBA00022679"/>
    </source>
</evidence>
<gene>
    <name evidence="3" type="ORF">H8D96_09155</name>
</gene>
<dbReference type="SUPFAM" id="SSF53335">
    <property type="entry name" value="S-adenosyl-L-methionine-dependent methyltransferases"/>
    <property type="match status" value="1"/>
</dbReference>
<accession>A0A8J6P412</accession>
<dbReference type="CDD" id="cd02440">
    <property type="entry name" value="AdoMet_MTases"/>
    <property type="match status" value="1"/>
</dbReference>
<name>A0A8J6P412_9BACT</name>
<dbReference type="PANTHER" id="PTHR43861">
    <property type="entry name" value="TRANS-ACONITATE 2-METHYLTRANSFERASE-RELATED"/>
    <property type="match status" value="1"/>
</dbReference>
<sequence>MFKVLQEVNDRPAPFQFYTADELWTNEHTSKHMLEYHLNESIDASSRKKSFIERSVRWIVSHFKVDKNTEIADFGCGPGLYTTRLAERGAIVTGIDFSNNSLMYAKQVAAEKGLNINYVLTNYLDFETIDSFDLITMIMCDFCVLSPERRKEMLIKFNSLLKPDGSVLLDVYSLNSFNQKEESATYELNQLNGFWSPDDYYCFVNTFKYEKEKVILDKYTIIEETRKRVVYNWLQCYSKDSIINEFGENGFKVEELYADVAGKAFSSESTEIAIVAKKS</sequence>
<dbReference type="GO" id="GO:0008168">
    <property type="term" value="F:methyltransferase activity"/>
    <property type="evidence" value="ECO:0007669"/>
    <property type="project" value="UniProtKB-KW"/>
</dbReference>
<dbReference type="GO" id="GO:0032259">
    <property type="term" value="P:methylation"/>
    <property type="evidence" value="ECO:0007669"/>
    <property type="project" value="UniProtKB-KW"/>
</dbReference>
<dbReference type="Gene3D" id="3.40.50.150">
    <property type="entry name" value="Vaccinia Virus protein VP39"/>
    <property type="match status" value="1"/>
</dbReference>
<organism evidence="3 4">
    <name type="scientific">Candidatus Desulfatibia vada</name>
    <dbReference type="NCBI Taxonomy" id="2841696"/>
    <lineage>
        <taxon>Bacteria</taxon>
        <taxon>Pseudomonadati</taxon>
        <taxon>Thermodesulfobacteriota</taxon>
        <taxon>Desulfobacteria</taxon>
        <taxon>Desulfobacterales</taxon>
        <taxon>Desulfobacterales incertae sedis</taxon>
        <taxon>Candidatus Desulfatibia</taxon>
    </lineage>
</organism>
<evidence type="ECO:0000313" key="4">
    <source>
        <dbReference type="Proteomes" id="UP000605201"/>
    </source>
</evidence>
<evidence type="ECO:0000313" key="3">
    <source>
        <dbReference type="EMBL" id="MBC8432075.1"/>
    </source>
</evidence>
<keyword evidence="1" id="KW-0808">Transferase</keyword>
<reference evidence="3 4" key="1">
    <citation type="submission" date="2020-08" db="EMBL/GenBank/DDBJ databases">
        <title>Bridging the membrane lipid divide: bacteria of the FCB group superphylum have the potential to synthesize archaeal ether lipids.</title>
        <authorList>
            <person name="Villanueva L."/>
            <person name="Von Meijenfeldt F.A.B."/>
            <person name="Westbye A.B."/>
            <person name="Yadav S."/>
            <person name="Hopmans E.C."/>
            <person name="Dutilh B.E."/>
            <person name="Sinninghe Damste J.S."/>
        </authorList>
    </citation>
    <scope>NUCLEOTIDE SEQUENCE [LARGE SCALE GENOMIC DNA]</scope>
    <source>
        <strain evidence="3">NIOZ-UU17</strain>
    </source>
</reference>
<comment type="caution">
    <text evidence="3">The sequence shown here is derived from an EMBL/GenBank/DDBJ whole genome shotgun (WGS) entry which is preliminary data.</text>
</comment>
<dbReference type="AlphaFoldDB" id="A0A8J6P412"/>
<evidence type="ECO:0000259" key="2">
    <source>
        <dbReference type="Pfam" id="PF13649"/>
    </source>
</evidence>
<protein>
    <submittedName>
        <fullName evidence="3">Class I SAM-dependent methyltransferase</fullName>
    </submittedName>
</protein>
<keyword evidence="3" id="KW-0489">Methyltransferase</keyword>
<dbReference type="EMBL" id="JACNIG010000203">
    <property type="protein sequence ID" value="MBC8432075.1"/>
    <property type="molecule type" value="Genomic_DNA"/>
</dbReference>
<proteinExistence type="predicted"/>
<dbReference type="Proteomes" id="UP000605201">
    <property type="component" value="Unassembled WGS sequence"/>
</dbReference>
<dbReference type="InterPro" id="IPR041698">
    <property type="entry name" value="Methyltransf_25"/>
</dbReference>
<feature type="domain" description="Methyltransferase" evidence="2">
    <location>
        <begin position="71"/>
        <end position="165"/>
    </location>
</feature>